<organism evidence="1">
    <name type="scientific">Alexandrium fundyense</name>
    <name type="common">Dinoflagellate</name>
    <dbReference type="NCBI Taxonomy" id="2932"/>
    <lineage>
        <taxon>Eukaryota</taxon>
        <taxon>Sar</taxon>
        <taxon>Alveolata</taxon>
        <taxon>Dinophyceae</taxon>
        <taxon>Gonyaulacales</taxon>
        <taxon>Pyrocystaceae</taxon>
        <taxon>Alexandrium</taxon>
    </lineage>
</organism>
<accession>A4UHB9</accession>
<dbReference type="InterPro" id="IPR010992">
    <property type="entry name" value="IHF-like_DNA-bd_dom_sf"/>
</dbReference>
<dbReference type="AlphaFoldDB" id="A4UHB9"/>
<dbReference type="GO" id="GO:0003677">
    <property type="term" value="F:DNA binding"/>
    <property type="evidence" value="ECO:0007669"/>
    <property type="project" value="InterPro"/>
</dbReference>
<name>A4UHB9_ALEFU</name>
<protein>
    <submittedName>
        <fullName evidence="1">Histone-like protein</fullName>
    </submittedName>
</protein>
<proteinExistence type="evidence at transcript level"/>
<evidence type="ECO:0000313" key="1">
    <source>
        <dbReference type="EMBL" id="ABO47877.1"/>
    </source>
</evidence>
<dbReference type="GO" id="GO:0030527">
    <property type="term" value="F:structural constituent of chromatin"/>
    <property type="evidence" value="ECO:0007669"/>
    <property type="project" value="InterPro"/>
</dbReference>
<dbReference type="CDD" id="cd13834">
    <property type="entry name" value="HU_like"/>
    <property type="match status" value="1"/>
</dbReference>
<dbReference type="SUPFAM" id="SSF47729">
    <property type="entry name" value="IHF-like DNA-binding proteins"/>
    <property type="match status" value="1"/>
</dbReference>
<dbReference type="Gene3D" id="4.10.520.10">
    <property type="entry name" value="IHF-like DNA-binding proteins"/>
    <property type="match status" value="1"/>
</dbReference>
<sequence length="107" mass="11365">MAPKAKAKAMKSTAMTKGALADAVATACEMKKKDVIKALASIAEIATAEVKKSGVFTLPGLFRIKSRKKPATKAGKKEIFGKMCVVKAKPARTIVKAFPVAVLKKEF</sequence>
<dbReference type="InterPro" id="IPR000119">
    <property type="entry name" value="Hist_DNA-bd"/>
</dbReference>
<dbReference type="EMBL" id="EF133872">
    <property type="protein sequence ID" value="ABO47877.1"/>
    <property type="molecule type" value="mRNA"/>
</dbReference>
<dbReference type="Pfam" id="PF00216">
    <property type="entry name" value="Bac_DNA_binding"/>
    <property type="match status" value="1"/>
</dbReference>
<reference evidence="1" key="1">
    <citation type="journal article" date="2007" name="Proc. Natl. Acad. Sci. U.S.A.">
        <title>Spliced leader RNA trans-splicing in dinoflagellates.</title>
        <authorList>
            <person name="Zhang H."/>
            <person name="Hou Y."/>
            <person name="Miranda L."/>
            <person name="Campbell D.A."/>
            <person name="Sturm N.R."/>
            <person name="Gaasterland T."/>
            <person name="Lin S."/>
        </authorList>
    </citation>
    <scope>NUCLEOTIDE SEQUENCE</scope>
    <source>
        <strain evidence="1">GT-CA28</strain>
    </source>
</reference>